<keyword evidence="2" id="KW-1185">Reference proteome</keyword>
<accession>N1PST6</accession>
<evidence type="ECO:0000313" key="1">
    <source>
        <dbReference type="EMBL" id="EME46442.1"/>
    </source>
</evidence>
<gene>
    <name evidence="1" type="ORF">DOTSEDRAFT_70441</name>
</gene>
<dbReference type="HOGENOM" id="CLU_2084789_0_0_1"/>
<name>N1PST6_DOTSN</name>
<protein>
    <submittedName>
        <fullName evidence="1">Uncharacterized protein</fullName>
    </submittedName>
</protein>
<dbReference type="Proteomes" id="UP000016933">
    <property type="component" value="Unassembled WGS sequence"/>
</dbReference>
<sequence>MLACMHRWRSVLVDSLLLPPPHSCYDDRIVSQPGSTTCYEMPRLRDASTTWAVHQGYLITGDARLHWEMMATGLVIWWDHALKSADGLIAILHGRRIFRRAELESTAAKPLQTLLRS</sequence>
<dbReference type="EMBL" id="KB446537">
    <property type="protein sequence ID" value="EME46442.1"/>
    <property type="molecule type" value="Genomic_DNA"/>
</dbReference>
<reference evidence="1 2" key="2">
    <citation type="journal article" date="2012" name="PLoS Pathog.">
        <title>Diverse lifestyles and strategies of plant pathogenesis encoded in the genomes of eighteen Dothideomycetes fungi.</title>
        <authorList>
            <person name="Ohm R.A."/>
            <person name="Feau N."/>
            <person name="Henrissat B."/>
            <person name="Schoch C.L."/>
            <person name="Horwitz B.A."/>
            <person name="Barry K.W."/>
            <person name="Condon B.J."/>
            <person name="Copeland A.C."/>
            <person name="Dhillon B."/>
            <person name="Glaser F."/>
            <person name="Hesse C.N."/>
            <person name="Kosti I."/>
            <person name="LaButti K."/>
            <person name="Lindquist E.A."/>
            <person name="Lucas S."/>
            <person name="Salamov A.A."/>
            <person name="Bradshaw R.E."/>
            <person name="Ciuffetti L."/>
            <person name="Hamelin R.C."/>
            <person name="Kema G.H.J."/>
            <person name="Lawrence C."/>
            <person name="Scott J.A."/>
            <person name="Spatafora J.W."/>
            <person name="Turgeon B.G."/>
            <person name="de Wit P.J.G.M."/>
            <person name="Zhong S."/>
            <person name="Goodwin S.B."/>
            <person name="Grigoriev I.V."/>
        </authorList>
    </citation>
    <scope>NUCLEOTIDE SEQUENCE [LARGE SCALE GENOMIC DNA]</scope>
    <source>
        <strain evidence="2">NZE10 / CBS 128990</strain>
    </source>
</reference>
<organism evidence="1 2">
    <name type="scientific">Dothistroma septosporum (strain NZE10 / CBS 128990)</name>
    <name type="common">Red band needle blight fungus</name>
    <name type="synonym">Mycosphaerella pini</name>
    <dbReference type="NCBI Taxonomy" id="675120"/>
    <lineage>
        <taxon>Eukaryota</taxon>
        <taxon>Fungi</taxon>
        <taxon>Dikarya</taxon>
        <taxon>Ascomycota</taxon>
        <taxon>Pezizomycotina</taxon>
        <taxon>Dothideomycetes</taxon>
        <taxon>Dothideomycetidae</taxon>
        <taxon>Mycosphaerellales</taxon>
        <taxon>Mycosphaerellaceae</taxon>
        <taxon>Dothistroma</taxon>
    </lineage>
</organism>
<dbReference type="AlphaFoldDB" id="N1PST6"/>
<reference evidence="2" key="1">
    <citation type="journal article" date="2012" name="PLoS Genet.">
        <title>The genomes of the fungal plant pathogens Cladosporium fulvum and Dothistroma septosporum reveal adaptation to different hosts and lifestyles but also signatures of common ancestry.</title>
        <authorList>
            <person name="de Wit P.J.G.M."/>
            <person name="van der Burgt A."/>
            <person name="Oekmen B."/>
            <person name="Stergiopoulos I."/>
            <person name="Abd-Elsalam K.A."/>
            <person name="Aerts A.L."/>
            <person name="Bahkali A.H."/>
            <person name="Beenen H.G."/>
            <person name="Chettri P."/>
            <person name="Cox M.P."/>
            <person name="Datema E."/>
            <person name="de Vries R.P."/>
            <person name="Dhillon B."/>
            <person name="Ganley A.R."/>
            <person name="Griffiths S.A."/>
            <person name="Guo Y."/>
            <person name="Hamelin R.C."/>
            <person name="Henrissat B."/>
            <person name="Kabir M.S."/>
            <person name="Jashni M.K."/>
            <person name="Kema G."/>
            <person name="Klaubauf S."/>
            <person name="Lapidus A."/>
            <person name="Levasseur A."/>
            <person name="Lindquist E."/>
            <person name="Mehrabi R."/>
            <person name="Ohm R.A."/>
            <person name="Owen T.J."/>
            <person name="Salamov A."/>
            <person name="Schwelm A."/>
            <person name="Schijlen E."/>
            <person name="Sun H."/>
            <person name="van den Burg H.A."/>
            <person name="van Ham R.C.H.J."/>
            <person name="Zhang S."/>
            <person name="Goodwin S.B."/>
            <person name="Grigoriev I.V."/>
            <person name="Collemare J."/>
            <person name="Bradshaw R.E."/>
        </authorList>
    </citation>
    <scope>NUCLEOTIDE SEQUENCE [LARGE SCALE GENOMIC DNA]</scope>
    <source>
        <strain evidence="2">NZE10 / CBS 128990</strain>
    </source>
</reference>
<proteinExistence type="predicted"/>
<evidence type="ECO:0000313" key="2">
    <source>
        <dbReference type="Proteomes" id="UP000016933"/>
    </source>
</evidence>